<dbReference type="KEGG" id="acan:ACA1_113810"/>
<dbReference type="GeneID" id="14920875"/>
<dbReference type="VEuPathDB" id="AmoebaDB:ACA1_113810"/>
<feature type="region of interest" description="Disordered" evidence="1">
    <location>
        <begin position="146"/>
        <end position="179"/>
    </location>
</feature>
<reference evidence="2 3" key="1">
    <citation type="journal article" date="2013" name="Genome Biol.">
        <title>Genome of Acanthamoeba castellanii highlights extensive lateral gene transfer and early evolution of tyrosine kinase signaling.</title>
        <authorList>
            <person name="Clarke M."/>
            <person name="Lohan A.J."/>
            <person name="Liu B."/>
            <person name="Lagkouvardos I."/>
            <person name="Roy S."/>
            <person name="Zafar N."/>
            <person name="Bertelli C."/>
            <person name="Schilde C."/>
            <person name="Kianianmomeni A."/>
            <person name="Burglin T.R."/>
            <person name="Frech C."/>
            <person name="Turcotte B."/>
            <person name="Kopec K.O."/>
            <person name="Synnott J.M."/>
            <person name="Choo C."/>
            <person name="Paponov I."/>
            <person name="Finkler A."/>
            <person name="Soon Heng Tan C."/>
            <person name="Hutchins A.P."/>
            <person name="Weinmeier T."/>
            <person name="Rattei T."/>
            <person name="Chu J.S."/>
            <person name="Gimenez G."/>
            <person name="Irimia M."/>
            <person name="Rigden D.J."/>
            <person name="Fitzpatrick D.A."/>
            <person name="Lorenzo-Morales J."/>
            <person name="Bateman A."/>
            <person name="Chiu C.H."/>
            <person name="Tang P."/>
            <person name="Hegemann P."/>
            <person name="Fromm H."/>
            <person name="Raoult D."/>
            <person name="Greub G."/>
            <person name="Miranda-Saavedra D."/>
            <person name="Chen N."/>
            <person name="Nash P."/>
            <person name="Ginger M.L."/>
            <person name="Horn M."/>
            <person name="Schaap P."/>
            <person name="Caler L."/>
            <person name="Loftus B."/>
        </authorList>
    </citation>
    <scope>NUCLEOTIDE SEQUENCE [LARGE SCALE GENOMIC DNA]</scope>
    <source>
        <strain evidence="2 3">Neff</strain>
    </source>
</reference>
<dbReference type="SUPFAM" id="SSF55961">
    <property type="entry name" value="Bet v1-like"/>
    <property type="match status" value="1"/>
</dbReference>
<dbReference type="AlphaFoldDB" id="L8H4D1"/>
<dbReference type="CDD" id="cd07812">
    <property type="entry name" value="SRPBCC"/>
    <property type="match status" value="1"/>
</dbReference>
<proteinExistence type="predicted"/>
<dbReference type="EMBL" id="KB007926">
    <property type="protein sequence ID" value="ELR20035.1"/>
    <property type="molecule type" value="Genomic_DNA"/>
</dbReference>
<dbReference type="RefSeq" id="XP_004342145.1">
    <property type="nucleotide sequence ID" value="XM_004342096.1"/>
</dbReference>
<gene>
    <name evidence="2" type="ORF">ACA1_113810</name>
</gene>
<organism evidence="2 3">
    <name type="scientific">Acanthamoeba castellanii (strain ATCC 30010 / Neff)</name>
    <dbReference type="NCBI Taxonomy" id="1257118"/>
    <lineage>
        <taxon>Eukaryota</taxon>
        <taxon>Amoebozoa</taxon>
        <taxon>Discosea</taxon>
        <taxon>Longamoebia</taxon>
        <taxon>Centramoebida</taxon>
        <taxon>Acanthamoebidae</taxon>
        <taxon>Acanthamoeba</taxon>
    </lineage>
</organism>
<name>L8H4D1_ACACF</name>
<evidence type="ECO:0000313" key="2">
    <source>
        <dbReference type="EMBL" id="ELR20035.1"/>
    </source>
</evidence>
<dbReference type="Proteomes" id="UP000011083">
    <property type="component" value="Unassembled WGS sequence"/>
</dbReference>
<sequence length="240" mass="26499">MASEWWQSRAQGTIHTRNCVLLAHQPRLQQPYAPGNEEAEERKERKKARAVRDALRDPAHYSRWWPSDLTVAPLAEQDCRTSPPGGAEQPTRIRVCSPLGACWEGVLEREEVVAGAGVRQEWAYDRGAFRGRGVWSVSPAPSLSRCMASSSSDAAHPGQSVREHDRHHNTSCGEAAEHNKEGDGELQHWCVCYEADLEAQGRARLGMRLGLDLAHMQARGTDDLLSSLSALAERSVSSAK</sequence>
<feature type="region of interest" description="Disordered" evidence="1">
    <location>
        <begin position="30"/>
        <end position="52"/>
    </location>
</feature>
<evidence type="ECO:0000313" key="3">
    <source>
        <dbReference type="Proteomes" id="UP000011083"/>
    </source>
</evidence>
<keyword evidence="3" id="KW-1185">Reference proteome</keyword>
<protein>
    <submittedName>
        <fullName evidence="2">Uncharacterized protein</fullName>
    </submittedName>
</protein>
<evidence type="ECO:0000256" key="1">
    <source>
        <dbReference type="SAM" id="MobiDB-lite"/>
    </source>
</evidence>
<accession>L8H4D1</accession>